<dbReference type="InterPro" id="IPR002583">
    <property type="entry name" value="Ribosomal_bS20"/>
</dbReference>
<accession>A0A1F5H3Z8</accession>
<dbReference type="EMBL" id="MFBT01000028">
    <property type="protein sequence ID" value="OGD98886.1"/>
    <property type="molecule type" value="Genomic_DNA"/>
</dbReference>
<reference evidence="7 8" key="1">
    <citation type="journal article" date="2016" name="Nat. Commun.">
        <title>Thousands of microbial genomes shed light on interconnected biogeochemical processes in an aquifer system.</title>
        <authorList>
            <person name="Anantharaman K."/>
            <person name="Brown C.T."/>
            <person name="Hug L.A."/>
            <person name="Sharon I."/>
            <person name="Castelle C.J."/>
            <person name="Probst A.J."/>
            <person name="Thomas B.C."/>
            <person name="Singh A."/>
            <person name="Wilkins M.J."/>
            <person name="Karaoz U."/>
            <person name="Brodie E.L."/>
            <person name="Williams K.H."/>
            <person name="Hubbard S.S."/>
            <person name="Banfield J.F."/>
        </authorList>
    </citation>
    <scope>NUCLEOTIDE SEQUENCE [LARGE SCALE GENOMIC DNA]</scope>
</reference>
<dbReference type="Pfam" id="PF01649">
    <property type="entry name" value="Ribosomal_S20p"/>
    <property type="match status" value="1"/>
</dbReference>
<comment type="similarity">
    <text evidence="6">Belongs to the bacterial ribosomal protein bS20 family.</text>
</comment>
<dbReference type="GO" id="GO:0019843">
    <property type="term" value="F:rRNA binding"/>
    <property type="evidence" value="ECO:0007669"/>
    <property type="project" value="UniProtKB-UniRule"/>
</dbReference>
<protein>
    <recommendedName>
        <fullName evidence="5 6">Small ribosomal subunit protein bS20</fullName>
    </recommendedName>
</protein>
<name>A0A1F5H3Z8_9BACT</name>
<proteinExistence type="inferred from homology"/>
<evidence type="ECO:0000256" key="3">
    <source>
        <dbReference type="ARBA" id="ARBA00022980"/>
    </source>
</evidence>
<sequence length="97" mass="10812">MPVTKQAIKKVRQDKRKTVYNLKVKKALKATVLAFRKKPTQAGLLTVYKAADRAAKTNVIHKNKAARIKSRLSKMLTKVAGLKVPIKKSSKTKPTKS</sequence>
<evidence type="ECO:0000256" key="4">
    <source>
        <dbReference type="ARBA" id="ARBA00023274"/>
    </source>
</evidence>
<keyword evidence="3 6" id="KW-0689">Ribosomal protein</keyword>
<gene>
    <name evidence="6" type="primary">rpsT</name>
    <name evidence="7" type="ORF">A3B54_05000</name>
</gene>
<keyword evidence="1 6" id="KW-0699">rRNA-binding</keyword>
<dbReference type="Gene3D" id="1.20.58.110">
    <property type="entry name" value="Ribosomal protein S20"/>
    <property type="match status" value="1"/>
</dbReference>
<evidence type="ECO:0000313" key="7">
    <source>
        <dbReference type="EMBL" id="OGD98886.1"/>
    </source>
</evidence>
<evidence type="ECO:0000256" key="2">
    <source>
        <dbReference type="ARBA" id="ARBA00022884"/>
    </source>
</evidence>
<evidence type="ECO:0000256" key="1">
    <source>
        <dbReference type="ARBA" id="ARBA00022730"/>
    </source>
</evidence>
<evidence type="ECO:0000256" key="6">
    <source>
        <dbReference type="HAMAP-Rule" id="MF_00500"/>
    </source>
</evidence>
<dbReference type="GO" id="GO:1990904">
    <property type="term" value="C:ribonucleoprotein complex"/>
    <property type="evidence" value="ECO:0007669"/>
    <property type="project" value="UniProtKB-KW"/>
</dbReference>
<comment type="function">
    <text evidence="6">Binds directly to 16S ribosomal RNA.</text>
</comment>
<dbReference type="AlphaFoldDB" id="A0A1F5H3Z8"/>
<dbReference type="GO" id="GO:0005840">
    <property type="term" value="C:ribosome"/>
    <property type="evidence" value="ECO:0007669"/>
    <property type="project" value="UniProtKB-KW"/>
</dbReference>
<keyword evidence="4 6" id="KW-0687">Ribonucleoprotein</keyword>
<dbReference type="NCBIfam" id="TIGR00029">
    <property type="entry name" value="S20"/>
    <property type="match status" value="1"/>
</dbReference>
<comment type="caution">
    <text evidence="7">The sequence shown here is derived from an EMBL/GenBank/DDBJ whole genome shotgun (WGS) entry which is preliminary data.</text>
</comment>
<dbReference type="HAMAP" id="MF_00500">
    <property type="entry name" value="Ribosomal_bS20"/>
    <property type="match status" value="1"/>
</dbReference>
<dbReference type="InterPro" id="IPR036510">
    <property type="entry name" value="Ribosomal_bS20_sf"/>
</dbReference>
<organism evidence="7 8">
    <name type="scientific">Candidatus Curtissbacteria bacterium RIFCSPLOWO2_01_FULL_42_50</name>
    <dbReference type="NCBI Taxonomy" id="1797730"/>
    <lineage>
        <taxon>Bacteria</taxon>
        <taxon>Candidatus Curtissiibacteriota</taxon>
    </lineage>
</organism>
<evidence type="ECO:0000256" key="5">
    <source>
        <dbReference type="ARBA" id="ARBA00035136"/>
    </source>
</evidence>
<evidence type="ECO:0000313" key="8">
    <source>
        <dbReference type="Proteomes" id="UP000177039"/>
    </source>
</evidence>
<dbReference type="GO" id="GO:0006412">
    <property type="term" value="P:translation"/>
    <property type="evidence" value="ECO:0007669"/>
    <property type="project" value="UniProtKB-UniRule"/>
</dbReference>
<dbReference type="Proteomes" id="UP000177039">
    <property type="component" value="Unassembled WGS sequence"/>
</dbReference>
<keyword evidence="2 6" id="KW-0694">RNA-binding</keyword>
<dbReference type="GO" id="GO:0003735">
    <property type="term" value="F:structural constituent of ribosome"/>
    <property type="evidence" value="ECO:0007669"/>
    <property type="project" value="InterPro"/>
</dbReference>
<dbReference type="SUPFAM" id="SSF46992">
    <property type="entry name" value="Ribosomal protein S20"/>
    <property type="match status" value="1"/>
</dbReference>